<evidence type="ECO:0000256" key="1">
    <source>
        <dbReference type="ARBA" id="ARBA00009986"/>
    </source>
</evidence>
<dbReference type="AlphaFoldDB" id="A0A059FRX7"/>
<accession>A0A059FRX7</accession>
<dbReference type="PROSITE" id="PS00687">
    <property type="entry name" value="ALDEHYDE_DEHYDR_GLU"/>
    <property type="match status" value="1"/>
</dbReference>
<reference evidence="6 7" key="1">
    <citation type="journal article" date="2014" name="Antonie Van Leeuwenhoek">
        <title>Hyphomonas beringensis sp. nov. and Hyphomonas chukchiensis sp. nov., isolated from surface seawater of the Bering Sea and Chukchi Sea.</title>
        <authorList>
            <person name="Li C."/>
            <person name="Lai Q."/>
            <person name="Li G."/>
            <person name="Dong C."/>
            <person name="Wang J."/>
            <person name="Liao Y."/>
            <person name="Shao Z."/>
        </authorList>
    </citation>
    <scope>NUCLEOTIDE SEQUENCE [LARGE SCALE GENOMIC DNA]</scope>
    <source>
        <strain evidence="6 7">MHS-2</strain>
    </source>
</reference>
<comment type="caution">
    <text evidence="6">The sequence shown here is derived from an EMBL/GenBank/DDBJ whole genome shotgun (WGS) entry which is preliminary data.</text>
</comment>
<dbReference type="Gene3D" id="3.40.309.10">
    <property type="entry name" value="Aldehyde Dehydrogenase, Chain A, domain 2"/>
    <property type="match status" value="1"/>
</dbReference>
<dbReference type="SUPFAM" id="SSF53720">
    <property type="entry name" value="ALDH-like"/>
    <property type="match status" value="1"/>
</dbReference>
<dbReference type="FunFam" id="3.40.605.10:FF:000007">
    <property type="entry name" value="NAD/NADP-dependent betaine aldehyde dehydrogenase"/>
    <property type="match status" value="1"/>
</dbReference>
<dbReference type="InterPro" id="IPR016162">
    <property type="entry name" value="Ald_DH_N"/>
</dbReference>
<evidence type="ECO:0000256" key="3">
    <source>
        <dbReference type="PROSITE-ProRule" id="PRU10007"/>
    </source>
</evidence>
<organism evidence="6 7">
    <name type="scientific">Hyphomonas johnsonii MHS-2</name>
    <dbReference type="NCBI Taxonomy" id="1280950"/>
    <lineage>
        <taxon>Bacteria</taxon>
        <taxon>Pseudomonadati</taxon>
        <taxon>Pseudomonadota</taxon>
        <taxon>Alphaproteobacteria</taxon>
        <taxon>Hyphomonadales</taxon>
        <taxon>Hyphomonadaceae</taxon>
        <taxon>Hyphomonas</taxon>
    </lineage>
</organism>
<feature type="domain" description="Aldehyde dehydrogenase" evidence="5">
    <location>
        <begin position="7"/>
        <end position="470"/>
    </location>
</feature>
<dbReference type="STRING" id="1280950.HJO_05090"/>
<dbReference type="PATRIC" id="fig|1280950.3.peg.1025"/>
<proteinExistence type="inferred from homology"/>
<keyword evidence="7" id="KW-1185">Reference proteome</keyword>
<feature type="active site" evidence="3">
    <location>
        <position position="247"/>
    </location>
</feature>
<dbReference type="Proteomes" id="UP000025171">
    <property type="component" value="Unassembled WGS sequence"/>
</dbReference>
<dbReference type="InterPro" id="IPR015590">
    <property type="entry name" value="Aldehyde_DH_dom"/>
</dbReference>
<evidence type="ECO:0000313" key="7">
    <source>
        <dbReference type="Proteomes" id="UP000025171"/>
    </source>
</evidence>
<dbReference type="EMBL" id="ARYK01000002">
    <property type="protein sequence ID" value="KCZ93203.1"/>
    <property type="molecule type" value="Genomic_DNA"/>
</dbReference>
<dbReference type="FunFam" id="3.40.309.10:FF:000012">
    <property type="entry name" value="Betaine aldehyde dehydrogenase"/>
    <property type="match status" value="1"/>
</dbReference>
<dbReference type="PANTHER" id="PTHR11699">
    <property type="entry name" value="ALDEHYDE DEHYDROGENASE-RELATED"/>
    <property type="match status" value="1"/>
</dbReference>
<evidence type="ECO:0000259" key="5">
    <source>
        <dbReference type="Pfam" id="PF00171"/>
    </source>
</evidence>
<dbReference type="InterPro" id="IPR016161">
    <property type="entry name" value="Ald_DH/histidinol_DH"/>
</dbReference>
<evidence type="ECO:0000256" key="2">
    <source>
        <dbReference type="ARBA" id="ARBA00023002"/>
    </source>
</evidence>
<dbReference type="InterPro" id="IPR029510">
    <property type="entry name" value="Ald_DH_CS_GLU"/>
</dbReference>
<keyword evidence="2 4" id="KW-0560">Oxidoreductase</keyword>
<dbReference type="GO" id="GO:0016620">
    <property type="term" value="F:oxidoreductase activity, acting on the aldehyde or oxo group of donors, NAD or NADP as acceptor"/>
    <property type="evidence" value="ECO:0007669"/>
    <property type="project" value="InterPro"/>
</dbReference>
<dbReference type="InterPro" id="IPR016163">
    <property type="entry name" value="Ald_DH_C"/>
</dbReference>
<evidence type="ECO:0000256" key="4">
    <source>
        <dbReference type="RuleBase" id="RU003345"/>
    </source>
</evidence>
<dbReference type="Gene3D" id="3.40.605.10">
    <property type="entry name" value="Aldehyde Dehydrogenase, Chain A, domain 1"/>
    <property type="match status" value="1"/>
</dbReference>
<dbReference type="eggNOG" id="COG1012">
    <property type="taxonomic scope" value="Bacteria"/>
</dbReference>
<evidence type="ECO:0000313" key="6">
    <source>
        <dbReference type="EMBL" id="KCZ93203.1"/>
    </source>
</evidence>
<dbReference type="Pfam" id="PF00171">
    <property type="entry name" value="Aldedh"/>
    <property type="match status" value="1"/>
</dbReference>
<sequence>MLIDGEWTLGSGSKTLAVFDPASGKQVAESADASADDVNKAVAAARRTFDTRVWLDIDPTDRAKILWKIADIIDSRAADIIEIEVLNQGMPVYVAQWTLGMSANVFRYYAGWASKIQGITTNLDTPTRNFHAYTIREPMGVAALIVPWNGPFYFACAKLAVALAAGCSCVLKPSEETPLTAVMLGEILIEAGVPAGVVNIVQGLGDVAGETLVDHPDVDKIGFTGSTAVGKKIVRSSAETLKHLTLELGGKSPVIIFDDANIENALAGAAQGVFQGSGQMCVAGSRVYAHRKVYDEVVEGLSEHARSLKLGSGFDPSVHLGPLVSAKQLKHVSNLLESAEPQGAEIVTGGKRWGDEGFFVQPTVLANAPATSRVMREEIFGPVVAVTPFDDIDEVTSWANDTHYGLAAAIWTQNVTTAHTMARQMRAGQIWLNCQLASDLSIPSGGFKQSGLGKEHGLEGLDAYLQTKSVFLKL</sequence>
<name>A0A059FRX7_9PROT</name>
<protein>
    <submittedName>
        <fullName evidence="6">Aldehyde dehydrogenase</fullName>
    </submittedName>
</protein>
<gene>
    <name evidence="6" type="ORF">HJO_05090</name>
</gene>
<comment type="similarity">
    <text evidence="1 4">Belongs to the aldehyde dehydrogenase family.</text>
</comment>